<dbReference type="PROSITE" id="PS00636">
    <property type="entry name" value="DNAJ_1"/>
    <property type="match status" value="1"/>
</dbReference>
<feature type="domain" description="J" evidence="6">
    <location>
        <begin position="15"/>
        <end position="80"/>
    </location>
</feature>
<dbReference type="EMBL" id="LR031879">
    <property type="protein sequence ID" value="VDD56640.1"/>
    <property type="molecule type" value="Genomic_DNA"/>
</dbReference>
<name>A0A3P6FW09_BRAOL</name>
<dbReference type="PANTHER" id="PTHR44272:SF7">
    <property type="entry name" value="NUCLEOPLASMIN-LIKE DOMAIN-CONTAINING PROTEIN"/>
    <property type="match status" value="1"/>
</dbReference>
<accession>A0A3P6FW09</accession>
<dbReference type="InterPro" id="IPR001623">
    <property type="entry name" value="DnaJ_domain"/>
</dbReference>
<sequence>MAGHRSKSEKHLRRDPYEVLGVLRNSTDQEIKSAYRKMALKYHPDKTANDPVAADVFKELTFSYNILSDPDKRHQYDTAGFEAVEAKGQELELDLSSLGAVNTVFAALFSKLGVPMKTSVSATILEEALNGRVSVDPLLLGQIVTKKVEKQCAHFYAVTITEEEISSGLVFRVESSSKSKFKLLFFDQEADGGLSLAMQEDSRRSGKVTCAGMYFLGFPVYSLDHTITSMAQEKNPETALFKSLDGFQQCEVTELKAGTHIFAVYGDNFFKSVSYTIQVLCAVSFTQEKEDLRSVEAQILNKRAELAKFETEYREIDELLKQRNEIHSAYTTAPLIERSSSKNRLRKSLFKKAMAEAPASIDREDEEEEEEESSRQRNKKPNTSDDESETLKKKTRWYNLHLKLDKKKPC</sequence>
<dbReference type="Gene3D" id="1.10.287.110">
    <property type="entry name" value="DnaJ domain"/>
    <property type="match status" value="1"/>
</dbReference>
<feature type="compositionally biased region" description="Acidic residues" evidence="5">
    <location>
        <begin position="363"/>
        <end position="372"/>
    </location>
</feature>
<dbReference type="PROSITE" id="PS50076">
    <property type="entry name" value="DNAJ_2"/>
    <property type="match status" value="1"/>
</dbReference>
<dbReference type="GO" id="GO:0016020">
    <property type="term" value="C:membrane"/>
    <property type="evidence" value="ECO:0007669"/>
    <property type="project" value="UniProtKB-SubCell"/>
</dbReference>
<keyword evidence="2" id="KW-0175">Coiled coil</keyword>
<comment type="subcellular location">
    <subcellularLocation>
        <location evidence="1">Membrane</location>
    </subcellularLocation>
</comment>
<feature type="region of interest" description="Disordered" evidence="5">
    <location>
        <begin position="355"/>
        <end position="392"/>
    </location>
</feature>
<keyword evidence="4" id="KW-0143">Chaperone</keyword>
<evidence type="ECO:0000259" key="6">
    <source>
        <dbReference type="PROSITE" id="PS50076"/>
    </source>
</evidence>
<evidence type="ECO:0000256" key="1">
    <source>
        <dbReference type="ARBA" id="ARBA00004370"/>
    </source>
</evidence>
<dbReference type="CDD" id="cd06257">
    <property type="entry name" value="DnaJ"/>
    <property type="match status" value="1"/>
</dbReference>
<keyword evidence="3" id="KW-0472">Membrane</keyword>
<dbReference type="InterPro" id="IPR036869">
    <property type="entry name" value="J_dom_sf"/>
</dbReference>
<dbReference type="FunFam" id="1.10.287.110:FF:000097">
    <property type="entry name" value="Chaperone protein dnaJ 16"/>
    <property type="match status" value="1"/>
</dbReference>
<dbReference type="PANTHER" id="PTHR44272">
    <property type="entry name" value="DNAJ DOMAIN (PROKARYOTIC HEAT SHOCK PROTEIN)"/>
    <property type="match status" value="1"/>
</dbReference>
<dbReference type="SUPFAM" id="SSF46565">
    <property type="entry name" value="Chaperone J-domain"/>
    <property type="match status" value="1"/>
</dbReference>
<dbReference type="SMART" id="SM00271">
    <property type="entry name" value="DnaJ"/>
    <property type="match status" value="1"/>
</dbReference>
<evidence type="ECO:0000256" key="2">
    <source>
        <dbReference type="ARBA" id="ARBA00023054"/>
    </source>
</evidence>
<gene>
    <name evidence="7" type="ORF">BOLC8T49869H</name>
</gene>
<dbReference type="AlphaFoldDB" id="A0A3P6FW09"/>
<dbReference type="Pfam" id="PF00226">
    <property type="entry name" value="DnaJ"/>
    <property type="match status" value="1"/>
</dbReference>
<reference evidence="7" key="1">
    <citation type="submission" date="2018-11" db="EMBL/GenBank/DDBJ databases">
        <authorList>
            <consortium name="Genoscope - CEA"/>
            <person name="William W."/>
        </authorList>
    </citation>
    <scope>NUCLEOTIDE SEQUENCE</scope>
</reference>
<evidence type="ECO:0000313" key="7">
    <source>
        <dbReference type="EMBL" id="VDD56640.1"/>
    </source>
</evidence>
<evidence type="ECO:0000256" key="3">
    <source>
        <dbReference type="ARBA" id="ARBA00023136"/>
    </source>
</evidence>
<evidence type="ECO:0000256" key="4">
    <source>
        <dbReference type="ARBA" id="ARBA00023186"/>
    </source>
</evidence>
<organism evidence="7">
    <name type="scientific">Brassica oleracea</name>
    <name type="common">Wild cabbage</name>
    <dbReference type="NCBI Taxonomy" id="3712"/>
    <lineage>
        <taxon>Eukaryota</taxon>
        <taxon>Viridiplantae</taxon>
        <taxon>Streptophyta</taxon>
        <taxon>Embryophyta</taxon>
        <taxon>Tracheophyta</taxon>
        <taxon>Spermatophyta</taxon>
        <taxon>Magnoliopsida</taxon>
        <taxon>eudicotyledons</taxon>
        <taxon>Gunneridae</taxon>
        <taxon>Pentapetalae</taxon>
        <taxon>rosids</taxon>
        <taxon>malvids</taxon>
        <taxon>Brassicales</taxon>
        <taxon>Brassicaceae</taxon>
        <taxon>Brassiceae</taxon>
        <taxon>Brassica</taxon>
    </lineage>
</organism>
<protein>
    <recommendedName>
        <fullName evidence="6">J domain-containing protein</fullName>
    </recommendedName>
</protein>
<dbReference type="InterPro" id="IPR052812">
    <property type="entry name" value="Plant_DnaJ_domain"/>
</dbReference>
<proteinExistence type="predicted"/>
<dbReference type="InterPro" id="IPR018253">
    <property type="entry name" value="DnaJ_domain_CS"/>
</dbReference>
<dbReference type="PRINTS" id="PR00625">
    <property type="entry name" value="JDOMAIN"/>
</dbReference>
<evidence type="ECO:0000256" key="5">
    <source>
        <dbReference type="SAM" id="MobiDB-lite"/>
    </source>
</evidence>